<feature type="domain" description="DUF7042" evidence="1">
    <location>
        <begin position="180"/>
        <end position="302"/>
    </location>
</feature>
<evidence type="ECO:0000313" key="5">
    <source>
        <dbReference type="Proteomes" id="UP000054630"/>
    </source>
</evidence>
<dbReference type="EMBL" id="JYDL01000140">
    <property type="protein sequence ID" value="KRX15126.1"/>
    <property type="molecule type" value="Genomic_DNA"/>
</dbReference>
<sequence length="576" mass="66507">METFVEKRKKSLLEKLLYCQVFFSGQSQECRVRPTSCCRSEDHIRNIPLMNTFNMTNSKTIHTRTTTTTTAHRRHSKHKSSLRRNIDLECSFPTHWRGDWYRNEQPTISINATHFGALGKCAEQRNNRFLLHLNVDRQNCWLCIVIFEKHRNVLLSKETPCGMEGSLEEVCGRLLVNARPEACPISEPINFTYMTYKSVCSTHYSTGVTCASESKLRFFYAACPESYVSDSKVEDIECLGSWNNEGHNYFAGKLLGKSAYSDSENFRCFIYDMKSHGGQLGISADSGCMELTDMENAVIRLDIKIESNPAAQCSFPHWLVHKRGQVDAKKIWQSLTDNVFYKFYINEMVAQDENDFNLSRSLCVETENYGIMDHERGYQCMKIYKRNSMIIEIMRGYLAPTAFQACNEHYFSQKKIPFETLINTEQVEQKCPNQGLYRIEGCDEQESIISFGCTEEHKLEIDMKCDEQHSKKYDCLGHWEQGDITYLVLKETTTGQTSCAVYSHNKDNVVNMSTVNRHSCRRTLMSEQENKQYITFRPSGICGSSASSFVIYSKWIIICLLVNHLFCNFDYGKKNK</sequence>
<evidence type="ECO:0000313" key="4">
    <source>
        <dbReference type="EMBL" id="KRX15126.1"/>
    </source>
</evidence>
<feature type="domain" description="DUF7042" evidence="1">
    <location>
        <begin position="441"/>
        <end position="530"/>
    </location>
</feature>
<dbReference type="Pfam" id="PF23069">
    <property type="entry name" value="DUF7042"/>
    <property type="match status" value="2"/>
</dbReference>
<evidence type="ECO:0000259" key="3">
    <source>
        <dbReference type="Pfam" id="PF23071"/>
    </source>
</evidence>
<proteinExistence type="predicted"/>
<accession>A0A0V0RKV0</accession>
<dbReference type="InterPro" id="IPR055471">
    <property type="entry name" value="DUF7043"/>
</dbReference>
<dbReference type="Pfam" id="PF23071">
    <property type="entry name" value="DUF7044"/>
    <property type="match status" value="1"/>
</dbReference>
<dbReference type="OrthoDB" id="9979716at2759"/>
<evidence type="ECO:0000259" key="1">
    <source>
        <dbReference type="Pfam" id="PF23069"/>
    </source>
</evidence>
<feature type="domain" description="DUF7043" evidence="2">
    <location>
        <begin position="310"/>
        <end position="414"/>
    </location>
</feature>
<evidence type="ECO:0000259" key="2">
    <source>
        <dbReference type="Pfam" id="PF23070"/>
    </source>
</evidence>
<name>A0A0V0RKV0_9BILA</name>
<protein>
    <submittedName>
        <fullName evidence="4">Uncharacterized protein</fullName>
    </submittedName>
</protein>
<dbReference type="InterPro" id="IPR055472">
    <property type="entry name" value="DUF7044"/>
</dbReference>
<dbReference type="InterPro" id="IPR055470">
    <property type="entry name" value="DUF7042"/>
</dbReference>
<organism evidence="4 5">
    <name type="scientific">Trichinella nelsoni</name>
    <dbReference type="NCBI Taxonomy" id="6336"/>
    <lineage>
        <taxon>Eukaryota</taxon>
        <taxon>Metazoa</taxon>
        <taxon>Ecdysozoa</taxon>
        <taxon>Nematoda</taxon>
        <taxon>Enoplea</taxon>
        <taxon>Dorylaimia</taxon>
        <taxon>Trichinellida</taxon>
        <taxon>Trichinellidae</taxon>
        <taxon>Trichinella</taxon>
    </lineage>
</organism>
<dbReference type="PANTHER" id="PTHR22255">
    <property type="entry name" value="LP06548P"/>
    <property type="match status" value="1"/>
</dbReference>
<keyword evidence="5" id="KW-1185">Reference proteome</keyword>
<dbReference type="AlphaFoldDB" id="A0A0V0RKV0"/>
<dbReference type="STRING" id="6336.A0A0V0RKV0"/>
<dbReference type="Proteomes" id="UP000054630">
    <property type="component" value="Unassembled WGS sequence"/>
</dbReference>
<comment type="caution">
    <text evidence="4">The sequence shown here is derived from an EMBL/GenBank/DDBJ whole genome shotgun (WGS) entry which is preliminary data.</text>
</comment>
<feature type="domain" description="DUF7044" evidence="3">
    <location>
        <begin position="89"/>
        <end position="171"/>
    </location>
</feature>
<dbReference type="PANTHER" id="PTHR22255:SF9">
    <property type="entry name" value="LP06548P"/>
    <property type="match status" value="1"/>
</dbReference>
<dbReference type="Pfam" id="PF23070">
    <property type="entry name" value="DUF7043"/>
    <property type="match status" value="1"/>
</dbReference>
<gene>
    <name evidence="4" type="ORF">T07_3922</name>
</gene>
<reference evidence="4 5" key="1">
    <citation type="submission" date="2015-01" db="EMBL/GenBank/DDBJ databases">
        <title>Evolution of Trichinella species and genotypes.</title>
        <authorList>
            <person name="Korhonen P.K."/>
            <person name="Edoardo P."/>
            <person name="Giuseppe L.R."/>
            <person name="Gasser R.B."/>
        </authorList>
    </citation>
    <scope>NUCLEOTIDE SEQUENCE [LARGE SCALE GENOMIC DNA]</scope>
    <source>
        <strain evidence="4">ISS37</strain>
    </source>
</reference>